<evidence type="ECO:0000256" key="3">
    <source>
        <dbReference type="ARBA" id="ARBA00022475"/>
    </source>
</evidence>
<feature type="transmembrane region" description="Helical" evidence="11">
    <location>
        <begin position="365"/>
        <end position="385"/>
    </location>
</feature>
<evidence type="ECO:0000256" key="6">
    <source>
        <dbReference type="ARBA" id="ARBA00022958"/>
    </source>
</evidence>
<feature type="transmembrane region" description="Helical" evidence="11">
    <location>
        <begin position="238"/>
        <end position="256"/>
    </location>
</feature>
<feature type="transmembrane region" description="Helical" evidence="11">
    <location>
        <begin position="122"/>
        <end position="146"/>
    </location>
</feature>
<dbReference type="Pfam" id="PF02386">
    <property type="entry name" value="TrkH"/>
    <property type="match status" value="1"/>
</dbReference>
<feature type="transmembrane region" description="Helical" evidence="11">
    <location>
        <begin position="177"/>
        <end position="194"/>
    </location>
</feature>
<dbReference type="GO" id="GO:0005886">
    <property type="term" value="C:plasma membrane"/>
    <property type="evidence" value="ECO:0007669"/>
    <property type="project" value="UniProtKB-SubCell"/>
</dbReference>
<dbReference type="InterPro" id="IPR004772">
    <property type="entry name" value="TrkH"/>
</dbReference>
<evidence type="ECO:0000256" key="11">
    <source>
        <dbReference type="SAM" id="Phobius"/>
    </source>
</evidence>
<evidence type="ECO:0000313" key="12">
    <source>
        <dbReference type="EMBL" id="ACZ40388.1"/>
    </source>
</evidence>
<reference evidence="13" key="1">
    <citation type="submission" date="2009-11" db="EMBL/GenBank/DDBJ databases">
        <title>The complete chromosome 2 of Sphaerobacter thermophilus DSM 20745.</title>
        <authorList>
            <person name="Lucas S."/>
            <person name="Copeland A."/>
            <person name="Lapidus A."/>
            <person name="Glavina del Rio T."/>
            <person name="Dalin E."/>
            <person name="Tice H."/>
            <person name="Bruce D."/>
            <person name="Goodwin L."/>
            <person name="Pitluck S."/>
            <person name="Kyrpides N."/>
            <person name="Mavromatis K."/>
            <person name="Ivanova N."/>
            <person name="Mikhailova N."/>
            <person name="LaButti K.M."/>
            <person name="Clum A."/>
            <person name="Sun H.I."/>
            <person name="Brettin T."/>
            <person name="Detter J.C."/>
            <person name="Han C."/>
            <person name="Larimer F."/>
            <person name="Land M."/>
            <person name="Hauser L."/>
            <person name="Markowitz V."/>
            <person name="Cheng J.F."/>
            <person name="Hugenholtz P."/>
            <person name="Woyke T."/>
            <person name="Wu D."/>
            <person name="Steenblock K."/>
            <person name="Schneider S."/>
            <person name="Pukall R."/>
            <person name="Goeker M."/>
            <person name="Klenk H.P."/>
            <person name="Eisen J.A."/>
        </authorList>
    </citation>
    <scope>NUCLEOTIDE SEQUENCE [LARGE SCALE GENOMIC DNA]</scope>
    <source>
        <strain evidence="13">ATCC 49802 / DSM 20745 / S 6022</strain>
    </source>
</reference>
<dbReference type="STRING" id="479434.Sthe_2985"/>
<dbReference type="KEGG" id="sti:Sthe_2985"/>
<keyword evidence="8" id="KW-0406">Ion transport</keyword>
<keyword evidence="2" id="KW-0813">Transport</keyword>
<keyword evidence="3" id="KW-1003">Cell membrane</keyword>
<sequence length="492" mass="52449">MVEQCEASSGVSDPGQPRSGTPPRYTRRPGDRVVRRAVLRPEAVTLAAPKARRRPRPPALVPVLGFAGVILVGAILLSLPIATTSGRSTPFIDALFTATSAVSVTGLVVVDTGTHWNAFGQAVVLALIQIGGLGFMATSTLLLMLVGRRATLRDRMALGLTMGTPEPGGAMRLLRRIALMTLIIESVGVLLLFLRFTQEMPPGRALWWGLFHGISAFNQAGFDIVGGFQSMIPFQRDPWILLTMAVLITLGGIGYTPLADVLRCRTWRRLTVDTKLVLSTTAALLAVGMVGYLIMEWNNPATLGHLPWGDRLLNGYFQSVTPRTAGFNAIPIGEMRDQSLVFTIALMFIGGASGSTAGGVKVQTFSLLFFAILAAISGRESVVAFGREIPPRQIYQALAVVLLAIAVVFLVALGLTVFEPFDAIDVAFETVSGFGTVGLSTGITPQLGPGSRLFLIAIMFTGRLGPLTLALALAARPTRRGIGYARENVKIG</sequence>
<feature type="region of interest" description="Disordered" evidence="10">
    <location>
        <begin position="1"/>
        <end position="29"/>
    </location>
</feature>
<keyword evidence="13" id="KW-1185">Reference proteome</keyword>
<dbReference type="PANTHER" id="PTHR32024:SF1">
    <property type="entry name" value="KTR SYSTEM POTASSIUM UPTAKE PROTEIN B"/>
    <property type="match status" value="1"/>
</dbReference>
<evidence type="ECO:0000256" key="9">
    <source>
        <dbReference type="ARBA" id="ARBA00023136"/>
    </source>
</evidence>
<feature type="transmembrane region" description="Helical" evidence="11">
    <location>
        <begin position="397"/>
        <end position="418"/>
    </location>
</feature>
<dbReference type="HOGENOM" id="CLU_026429_0_1_0"/>
<reference evidence="12 13" key="2">
    <citation type="journal article" date="2010" name="Stand. Genomic Sci.">
        <title>Complete genome sequence of Desulfohalobium retbaense type strain (HR(100)).</title>
        <authorList>
            <person name="Spring S."/>
            <person name="Nolan M."/>
            <person name="Lapidus A."/>
            <person name="Glavina Del Rio T."/>
            <person name="Copeland A."/>
            <person name="Tice H."/>
            <person name="Cheng J.F."/>
            <person name="Lucas S."/>
            <person name="Land M."/>
            <person name="Chen F."/>
            <person name="Bruce D."/>
            <person name="Goodwin L."/>
            <person name="Pitluck S."/>
            <person name="Ivanova N."/>
            <person name="Mavromatis K."/>
            <person name="Mikhailova N."/>
            <person name="Pati A."/>
            <person name="Chen A."/>
            <person name="Palaniappan K."/>
            <person name="Hauser L."/>
            <person name="Chang Y.J."/>
            <person name="Jeffries C.D."/>
            <person name="Munk C."/>
            <person name="Kiss H."/>
            <person name="Chain P."/>
            <person name="Han C."/>
            <person name="Brettin T."/>
            <person name="Detter J.C."/>
            <person name="Schuler E."/>
            <person name="Goker M."/>
            <person name="Rohde M."/>
            <person name="Bristow J."/>
            <person name="Eisen J.A."/>
            <person name="Markowitz V."/>
            <person name="Hugenholtz P."/>
            <person name="Kyrpides N.C."/>
            <person name="Klenk H.P."/>
        </authorList>
    </citation>
    <scope>NUCLEOTIDE SEQUENCE [LARGE SCALE GENOMIC DNA]</scope>
    <source>
        <strain evidence="13">ATCC 49802 / DSM 20745 / S 6022</strain>
    </source>
</reference>
<keyword evidence="4" id="KW-0633">Potassium transport</keyword>
<proteinExistence type="predicted"/>
<dbReference type="OrthoDB" id="9810952at2"/>
<dbReference type="GO" id="GO:0016787">
    <property type="term" value="F:hydrolase activity"/>
    <property type="evidence" value="ECO:0007669"/>
    <property type="project" value="UniProtKB-KW"/>
</dbReference>
<comment type="subcellular location">
    <subcellularLocation>
        <location evidence="1">Cell membrane</location>
        <topology evidence="1">Multi-pass membrane protein</topology>
    </subcellularLocation>
</comment>
<keyword evidence="6" id="KW-0630">Potassium</keyword>
<gene>
    <name evidence="12" type="ordered locus">Sthe_2985</name>
</gene>
<accession>D1C995</accession>
<name>D1C995_SPHTD</name>
<keyword evidence="5 11" id="KW-0812">Transmembrane</keyword>
<dbReference type="PANTHER" id="PTHR32024">
    <property type="entry name" value="TRK SYSTEM POTASSIUM UPTAKE PROTEIN TRKG-RELATED"/>
    <property type="match status" value="1"/>
</dbReference>
<keyword evidence="7 11" id="KW-1133">Transmembrane helix</keyword>
<keyword evidence="12" id="KW-0378">Hydrolase</keyword>
<feature type="transmembrane region" description="Helical" evidence="11">
    <location>
        <begin position="91"/>
        <end position="110"/>
    </location>
</feature>
<dbReference type="InParanoid" id="D1C995"/>
<evidence type="ECO:0000256" key="7">
    <source>
        <dbReference type="ARBA" id="ARBA00022989"/>
    </source>
</evidence>
<dbReference type="InterPro" id="IPR003445">
    <property type="entry name" value="Cat_transpt"/>
</dbReference>
<dbReference type="FunCoup" id="D1C995">
    <property type="interactions" value="233"/>
</dbReference>
<evidence type="ECO:0000256" key="8">
    <source>
        <dbReference type="ARBA" id="ARBA00023065"/>
    </source>
</evidence>
<dbReference type="Proteomes" id="UP000002027">
    <property type="component" value="Chromosome 2"/>
</dbReference>
<feature type="transmembrane region" description="Helical" evidence="11">
    <location>
        <begin position="59"/>
        <end position="79"/>
    </location>
</feature>
<protein>
    <submittedName>
        <fullName evidence="12">Potassium uptake protein, TrkH family</fullName>
        <ecNumber evidence="12">3.6.3.14</ecNumber>
    </submittedName>
</protein>
<evidence type="ECO:0000256" key="1">
    <source>
        <dbReference type="ARBA" id="ARBA00004651"/>
    </source>
</evidence>
<dbReference type="eggNOG" id="COG0168">
    <property type="taxonomic scope" value="Bacteria"/>
</dbReference>
<dbReference type="AlphaFoldDB" id="D1C995"/>
<feature type="transmembrane region" description="Helical" evidence="11">
    <location>
        <begin position="206"/>
        <end position="226"/>
    </location>
</feature>
<dbReference type="NCBIfam" id="TIGR00933">
    <property type="entry name" value="2a38"/>
    <property type="match status" value="1"/>
</dbReference>
<evidence type="ECO:0000256" key="2">
    <source>
        <dbReference type="ARBA" id="ARBA00022448"/>
    </source>
</evidence>
<feature type="transmembrane region" description="Helical" evidence="11">
    <location>
        <begin position="276"/>
        <end position="295"/>
    </location>
</feature>
<keyword evidence="9 11" id="KW-0472">Membrane</keyword>
<organism evidence="12 13">
    <name type="scientific">Sphaerobacter thermophilus (strain ATCC 49802 / DSM 20745 / KCCM 41009 / NCIMB 13125 / S 6022)</name>
    <dbReference type="NCBI Taxonomy" id="479434"/>
    <lineage>
        <taxon>Bacteria</taxon>
        <taxon>Pseudomonadati</taxon>
        <taxon>Thermomicrobiota</taxon>
        <taxon>Thermomicrobia</taxon>
        <taxon>Sphaerobacterales</taxon>
        <taxon>Sphaerobacterineae</taxon>
        <taxon>Sphaerobacteraceae</taxon>
        <taxon>Sphaerobacter</taxon>
    </lineage>
</organism>
<feature type="compositionally biased region" description="Polar residues" evidence="10">
    <location>
        <begin position="1"/>
        <end position="11"/>
    </location>
</feature>
<evidence type="ECO:0000256" key="5">
    <source>
        <dbReference type="ARBA" id="ARBA00022692"/>
    </source>
</evidence>
<feature type="transmembrane region" description="Helical" evidence="11">
    <location>
        <begin position="453"/>
        <end position="474"/>
    </location>
</feature>
<evidence type="ECO:0000256" key="10">
    <source>
        <dbReference type="SAM" id="MobiDB-lite"/>
    </source>
</evidence>
<evidence type="ECO:0000313" key="13">
    <source>
        <dbReference type="Proteomes" id="UP000002027"/>
    </source>
</evidence>
<dbReference type="EMBL" id="CP001824">
    <property type="protein sequence ID" value="ACZ40388.1"/>
    <property type="molecule type" value="Genomic_DNA"/>
</dbReference>
<evidence type="ECO:0000256" key="4">
    <source>
        <dbReference type="ARBA" id="ARBA00022538"/>
    </source>
</evidence>
<dbReference type="GO" id="GO:0015379">
    <property type="term" value="F:potassium:chloride symporter activity"/>
    <property type="evidence" value="ECO:0007669"/>
    <property type="project" value="InterPro"/>
</dbReference>
<dbReference type="EC" id="3.6.3.14" evidence="12"/>